<dbReference type="AlphaFoldDB" id="A0A8H7T121"/>
<proteinExistence type="predicted"/>
<dbReference type="Pfam" id="PF04676">
    <property type="entry name" value="CwfJ_C_2"/>
    <property type="match status" value="1"/>
</dbReference>
<evidence type="ECO:0000259" key="3">
    <source>
        <dbReference type="Pfam" id="PF04677"/>
    </source>
</evidence>
<dbReference type="Proteomes" id="UP000664132">
    <property type="component" value="Unassembled WGS sequence"/>
</dbReference>
<evidence type="ECO:0000313" key="5">
    <source>
        <dbReference type="Proteomes" id="UP000664132"/>
    </source>
</evidence>
<feature type="region of interest" description="Disordered" evidence="1">
    <location>
        <begin position="257"/>
        <end position="307"/>
    </location>
</feature>
<dbReference type="EMBL" id="JAFJYH010000526">
    <property type="protein sequence ID" value="KAG4411076.1"/>
    <property type="molecule type" value="Genomic_DNA"/>
</dbReference>
<dbReference type="GO" id="GO:0071014">
    <property type="term" value="C:post-mRNA release spliceosomal complex"/>
    <property type="evidence" value="ECO:0007669"/>
    <property type="project" value="TreeGrafter"/>
</dbReference>
<protein>
    <submittedName>
        <fullName evidence="4">Uncharacterized protein</fullName>
    </submittedName>
</protein>
<dbReference type="OrthoDB" id="444325at2759"/>
<gene>
    <name evidence="4" type="ORF">IFR04_015787</name>
</gene>
<feature type="domain" description="Cwf19-like protein C-terminal" evidence="2">
    <location>
        <begin position="487"/>
        <end position="545"/>
    </location>
</feature>
<accession>A0A8H7T121</accession>
<dbReference type="InterPro" id="IPR006768">
    <property type="entry name" value="Cwf19-like_C_dom-1"/>
</dbReference>
<name>A0A8H7T121_9HELO</name>
<dbReference type="GO" id="GO:0000398">
    <property type="term" value="P:mRNA splicing, via spliceosome"/>
    <property type="evidence" value="ECO:0007669"/>
    <property type="project" value="TreeGrafter"/>
</dbReference>
<sequence>MPDVKQDMSSKILVLGDVYGQLQSVFAKVSKLHVSNQFSLAVVAGNLFAEDDTAVGDLLEGRINIPLPTYFTVGTTSLPQRIIDKIEKDEEICANLHYLGKRSTTKTSEGIKIVTLGGKLDETVVGGLSKEKYLPYHTVGDAKALHGANSADILLTTCWPTSVRTGSKVVVPVGDIAPPTGLEHIADLCAYLKPRYHFSITPTFFYEREPFFFDPSPDHPDYKPVTRFISLAAYGNTTKQRSMYAFSLQAAPDRSAALPAGTTMSPFTPRPKKRTALEPEPYSRYTPHDNGYRNKRRRNERGPPPTPDQCYFCLSNPNLETHLISSIGDDAYLTIAKGPLTTSTTYAELGINHPGHALIIPLTHSQTLALIPKEDGAQEKTFAEMNKFKESLQSMIAKDSGNKLGAVTYEISKINGVHTHWQFIPMPAETISKGLVEAAFRVEAENHKYSPFEIRDPGIGEMEGDFFRVWIWSPPTDEHPDGSTKCLTLPFDDTVRFSLQFGRIVLAKLLGLEKRIQWKDNVQSEEEEKKDIDVFKAAFKDFDFTL</sequence>
<dbReference type="PANTHER" id="PTHR12072">
    <property type="entry name" value="CWF19, CELL CYCLE CONTROL PROTEIN"/>
    <property type="match status" value="1"/>
</dbReference>
<evidence type="ECO:0000313" key="4">
    <source>
        <dbReference type="EMBL" id="KAG4411076.1"/>
    </source>
</evidence>
<dbReference type="CDD" id="cd07380">
    <property type="entry name" value="MPP_CWF19_N"/>
    <property type="match status" value="1"/>
</dbReference>
<dbReference type="Pfam" id="PF04677">
    <property type="entry name" value="CwfJ_C_1"/>
    <property type="match status" value="1"/>
</dbReference>
<reference evidence="4" key="1">
    <citation type="submission" date="2021-02" db="EMBL/GenBank/DDBJ databases">
        <title>Genome sequence Cadophora malorum strain M34.</title>
        <authorList>
            <person name="Stefanovic E."/>
            <person name="Vu D."/>
            <person name="Scully C."/>
            <person name="Dijksterhuis J."/>
            <person name="Roader J."/>
            <person name="Houbraken J."/>
        </authorList>
    </citation>
    <scope>NUCLEOTIDE SEQUENCE</scope>
    <source>
        <strain evidence="4">M34</strain>
    </source>
</reference>
<feature type="domain" description="Cwf19-like C-terminal" evidence="3">
    <location>
        <begin position="306"/>
        <end position="433"/>
    </location>
</feature>
<dbReference type="InterPro" id="IPR006767">
    <property type="entry name" value="Cwf19-like_C_dom-2"/>
</dbReference>
<organism evidence="4 5">
    <name type="scientific">Cadophora malorum</name>
    <dbReference type="NCBI Taxonomy" id="108018"/>
    <lineage>
        <taxon>Eukaryota</taxon>
        <taxon>Fungi</taxon>
        <taxon>Dikarya</taxon>
        <taxon>Ascomycota</taxon>
        <taxon>Pezizomycotina</taxon>
        <taxon>Leotiomycetes</taxon>
        <taxon>Helotiales</taxon>
        <taxon>Ploettnerulaceae</taxon>
        <taxon>Cadophora</taxon>
    </lineage>
</organism>
<evidence type="ECO:0000259" key="2">
    <source>
        <dbReference type="Pfam" id="PF04676"/>
    </source>
</evidence>
<evidence type="ECO:0000256" key="1">
    <source>
        <dbReference type="SAM" id="MobiDB-lite"/>
    </source>
</evidence>
<dbReference type="PANTHER" id="PTHR12072:SF4">
    <property type="entry name" value="CWF19-LIKE PROTEIN 1"/>
    <property type="match status" value="1"/>
</dbReference>
<dbReference type="InterPro" id="IPR040194">
    <property type="entry name" value="Cwf19-like"/>
</dbReference>
<keyword evidence="5" id="KW-1185">Reference proteome</keyword>
<dbReference type="GO" id="GO:0061632">
    <property type="term" value="F:RNA lariat debranching enzyme activator activity"/>
    <property type="evidence" value="ECO:0007669"/>
    <property type="project" value="TreeGrafter"/>
</dbReference>
<comment type="caution">
    <text evidence="4">The sequence shown here is derived from an EMBL/GenBank/DDBJ whole genome shotgun (WGS) entry which is preliminary data.</text>
</comment>